<dbReference type="EMBL" id="QLMK01000011">
    <property type="protein sequence ID" value="RAK27052.1"/>
    <property type="molecule type" value="Genomic_DNA"/>
</dbReference>
<evidence type="ECO:0000256" key="3">
    <source>
        <dbReference type="ARBA" id="ARBA00022475"/>
    </source>
</evidence>
<dbReference type="Gene3D" id="3.30.240.20">
    <property type="entry name" value="bsu07140 like domains"/>
    <property type="match status" value="1"/>
</dbReference>
<comment type="similarity">
    <text evidence="2">Belongs to the UPF0702 family.</text>
</comment>
<comment type="subcellular location">
    <subcellularLocation>
        <location evidence="1">Cell membrane</location>
        <topology evidence="1">Multi-pass membrane protein</topology>
    </subcellularLocation>
</comment>
<dbReference type="PANTHER" id="PTHR34582">
    <property type="entry name" value="UPF0702 TRANSMEMBRANE PROTEIN YCAP"/>
    <property type="match status" value="1"/>
</dbReference>
<feature type="domain" description="YetF-like N-terminal transmembrane" evidence="9">
    <location>
        <begin position="25"/>
        <end position="96"/>
    </location>
</feature>
<dbReference type="Pfam" id="PF20730">
    <property type="entry name" value="YetF_N"/>
    <property type="match status" value="1"/>
</dbReference>
<evidence type="ECO:0000256" key="5">
    <source>
        <dbReference type="ARBA" id="ARBA00022989"/>
    </source>
</evidence>
<name>A0A364JTD8_9HYPH</name>
<accession>A0A364JTD8</accession>
<evidence type="ECO:0000313" key="11">
    <source>
        <dbReference type="Proteomes" id="UP000249453"/>
    </source>
</evidence>
<protein>
    <submittedName>
        <fullName evidence="10">Uncharacterized membrane protein YcaP (DUF421 family)</fullName>
    </submittedName>
</protein>
<keyword evidence="6 7" id="KW-0472">Membrane</keyword>
<keyword evidence="11" id="KW-1185">Reference proteome</keyword>
<dbReference type="RefSeq" id="WP_146612731.1">
    <property type="nucleotide sequence ID" value="NZ_JBHEEY010000011.1"/>
</dbReference>
<keyword evidence="4 7" id="KW-0812">Transmembrane</keyword>
<dbReference type="AlphaFoldDB" id="A0A364JTD8"/>
<evidence type="ECO:0000256" key="1">
    <source>
        <dbReference type="ARBA" id="ARBA00004651"/>
    </source>
</evidence>
<evidence type="ECO:0000313" key="10">
    <source>
        <dbReference type="EMBL" id="RAK27052.1"/>
    </source>
</evidence>
<reference evidence="10 11" key="1">
    <citation type="submission" date="2018-06" db="EMBL/GenBank/DDBJ databases">
        <title>Genomic Encyclopedia of Type Strains, Phase IV (KMG-IV): sequencing the most valuable type-strain genomes for metagenomic binning, comparative biology and taxonomic classification.</title>
        <authorList>
            <person name="Goeker M."/>
        </authorList>
    </citation>
    <scope>NUCLEOTIDE SEQUENCE [LARGE SCALE GENOMIC DNA]</scope>
    <source>
        <strain evidence="10 11">DSM 26720</strain>
    </source>
</reference>
<comment type="caution">
    <text evidence="10">The sequence shown here is derived from an EMBL/GenBank/DDBJ whole genome shotgun (WGS) entry which is preliminary data.</text>
</comment>
<sequence length="230" mass="25671">MEEPVVAFEATRMWIGDAPLLFFGEIIFRSIISYVYCFALLRLLSGRAVAQMSLVDFVLIIALGSAVGDVAFYADVPILHALAAITVIIIVTKFIDRWIHNWAPLKSVFDNSPTTLVRDGVIDQVGASRRDMNELEVMERLRLHGVRNLGEVEWAFMEADGDVSVFRYQKAKPGLPIVPPHDLVPQSPDLPEPEPGEARCCRHCGIVEPAHAANGLHCPHCHHDDWTRPE</sequence>
<evidence type="ECO:0000256" key="2">
    <source>
        <dbReference type="ARBA" id="ARBA00006448"/>
    </source>
</evidence>
<dbReference type="InterPro" id="IPR048454">
    <property type="entry name" value="YetF_N"/>
</dbReference>
<keyword evidence="3" id="KW-1003">Cell membrane</keyword>
<dbReference type="PANTHER" id="PTHR34582:SF6">
    <property type="entry name" value="UPF0702 TRANSMEMBRANE PROTEIN YCAP"/>
    <property type="match status" value="1"/>
</dbReference>
<dbReference type="GO" id="GO:0005886">
    <property type="term" value="C:plasma membrane"/>
    <property type="evidence" value="ECO:0007669"/>
    <property type="project" value="UniProtKB-SubCell"/>
</dbReference>
<dbReference type="OrthoDB" id="65069at2"/>
<feature type="transmembrane region" description="Helical" evidence="7">
    <location>
        <begin position="53"/>
        <end position="72"/>
    </location>
</feature>
<evidence type="ECO:0000256" key="7">
    <source>
        <dbReference type="SAM" id="Phobius"/>
    </source>
</evidence>
<feature type="transmembrane region" description="Helical" evidence="7">
    <location>
        <begin position="78"/>
        <end position="95"/>
    </location>
</feature>
<organism evidence="10 11">
    <name type="scientific">Falsochrobactrum ovis</name>
    <dbReference type="NCBI Taxonomy" id="1293442"/>
    <lineage>
        <taxon>Bacteria</taxon>
        <taxon>Pseudomonadati</taxon>
        <taxon>Pseudomonadota</taxon>
        <taxon>Alphaproteobacteria</taxon>
        <taxon>Hyphomicrobiales</taxon>
        <taxon>Brucellaceae</taxon>
        <taxon>Falsochrobactrum</taxon>
    </lineage>
</organism>
<proteinExistence type="inferred from homology"/>
<dbReference type="InterPro" id="IPR007353">
    <property type="entry name" value="DUF421"/>
</dbReference>
<feature type="domain" description="YetF C-terminal" evidence="8">
    <location>
        <begin position="102"/>
        <end position="177"/>
    </location>
</feature>
<dbReference type="Proteomes" id="UP000249453">
    <property type="component" value="Unassembled WGS sequence"/>
</dbReference>
<feature type="transmembrane region" description="Helical" evidence="7">
    <location>
        <begin position="20"/>
        <end position="41"/>
    </location>
</feature>
<evidence type="ECO:0000256" key="6">
    <source>
        <dbReference type="ARBA" id="ARBA00023136"/>
    </source>
</evidence>
<keyword evidence="5 7" id="KW-1133">Transmembrane helix</keyword>
<evidence type="ECO:0000256" key="4">
    <source>
        <dbReference type="ARBA" id="ARBA00022692"/>
    </source>
</evidence>
<dbReference type="InterPro" id="IPR023090">
    <property type="entry name" value="UPF0702_alpha/beta_dom_sf"/>
</dbReference>
<dbReference type="Pfam" id="PF04239">
    <property type="entry name" value="DUF421"/>
    <property type="match status" value="1"/>
</dbReference>
<evidence type="ECO:0000259" key="8">
    <source>
        <dbReference type="Pfam" id="PF04239"/>
    </source>
</evidence>
<evidence type="ECO:0000259" key="9">
    <source>
        <dbReference type="Pfam" id="PF20730"/>
    </source>
</evidence>
<gene>
    <name evidence="10" type="ORF">C7374_11146</name>
</gene>